<protein>
    <submittedName>
        <fullName evidence="1">Uncharacterized protein</fullName>
    </submittedName>
</protein>
<proteinExistence type="predicted"/>
<name>A0A4S4NPW1_9BACT</name>
<evidence type="ECO:0000313" key="2">
    <source>
        <dbReference type="Proteomes" id="UP000308528"/>
    </source>
</evidence>
<evidence type="ECO:0000313" key="1">
    <source>
        <dbReference type="EMBL" id="THH42104.1"/>
    </source>
</evidence>
<dbReference type="OrthoDB" id="1489643at2"/>
<sequence length="390" mass="44441">MLLLLGMLVLAAPSCTSVQSLVESGDYEATIELAQRRLTGKQKKNPKLVAALETAVNRANEEDVNRAAFLREAADPDWVRIHGIYDNLKRRQDALRPLLPLFDKNGRKATFRFVHVEDLVVESQHRAAAQLYEQALSELSAGRRGDKAAAREAYHTLGRIDRYARNYRDTERLTREAEALGRVYITVEVVNESHTFLPAGFEDELLRLRTAEMDDRWRIYDLGSRRSQEAYDYRARIVIRDIRVSPERISERSYLDERKIVDGQEYVLDGNGNVAKDSLGNDITRPREVLVRAEVLEVLQQKSALVTGSVELYDLRQNRLVDADDLTAEAVFENYASTYRGDPRALSPDSRRRIGNQPQRFPTDADLILDAVAVLKPQLQNRLADSHRLI</sequence>
<comment type="caution">
    <text evidence="1">The sequence shown here is derived from an EMBL/GenBank/DDBJ whole genome shotgun (WGS) entry which is preliminary data.</text>
</comment>
<dbReference type="EMBL" id="SRSF01000001">
    <property type="protein sequence ID" value="THH42104.1"/>
    <property type="molecule type" value="Genomic_DNA"/>
</dbReference>
<keyword evidence="2" id="KW-1185">Reference proteome</keyword>
<reference evidence="1 2" key="1">
    <citation type="submission" date="2019-04" db="EMBL/GenBank/DDBJ databases">
        <title>Lewinella litorea sp. nov., isolated from a marine sand.</title>
        <authorList>
            <person name="Yoon J.-H."/>
        </authorList>
    </citation>
    <scope>NUCLEOTIDE SEQUENCE [LARGE SCALE GENOMIC DNA]</scope>
    <source>
        <strain evidence="1 2">HSMS-39</strain>
    </source>
</reference>
<dbReference type="AlphaFoldDB" id="A0A4S4NPW1"/>
<dbReference type="Proteomes" id="UP000308528">
    <property type="component" value="Unassembled WGS sequence"/>
</dbReference>
<accession>A0A4S4NPW1</accession>
<organism evidence="1 2">
    <name type="scientific">Neolewinella litorea</name>
    <dbReference type="NCBI Taxonomy" id="2562452"/>
    <lineage>
        <taxon>Bacteria</taxon>
        <taxon>Pseudomonadati</taxon>
        <taxon>Bacteroidota</taxon>
        <taxon>Saprospiria</taxon>
        <taxon>Saprospirales</taxon>
        <taxon>Lewinellaceae</taxon>
        <taxon>Neolewinella</taxon>
    </lineage>
</organism>
<gene>
    <name evidence="1" type="ORF">E4021_02680</name>
</gene>